<feature type="transmembrane region" description="Helical" evidence="1">
    <location>
        <begin position="207"/>
        <end position="225"/>
    </location>
</feature>
<proteinExistence type="predicted"/>
<dbReference type="Proteomes" id="UP001497382">
    <property type="component" value="Unassembled WGS sequence"/>
</dbReference>
<comment type="caution">
    <text evidence="2">The sequence shown here is derived from an EMBL/GenBank/DDBJ whole genome shotgun (WGS) entry which is preliminary data.</text>
</comment>
<name>A0AAV2BR26_9ARAC</name>
<dbReference type="EMBL" id="CAXIEN010000472">
    <property type="protein sequence ID" value="CAL1298735.1"/>
    <property type="molecule type" value="Genomic_DNA"/>
</dbReference>
<sequence length="261" mass="29896">MWTRIGWRFSNREDFSCNYCNRNCHYNVFICRKAGLTHLTMKEVKMVLKKDEECTKVLMENFEHSKKIDLHLTRIFNCSILSDNFLDVVQLVKEGISLVEVGYGAYSNLMDELKCKAFKYTDISEGIEIIIQNICSMMKKISNDPEVRKTFRNICDIIQRSPLAIESLKMGLRISLQICDILKVDIFTSVLGFGVLKTTAGKMATKCLLGTVIIAINVLFVISSIQDAQEGTSKYSKMLKELNLALTRELNTVRENYPNIF</sequence>
<evidence type="ECO:0000313" key="2">
    <source>
        <dbReference type="EMBL" id="CAL1298735.1"/>
    </source>
</evidence>
<organism evidence="2 3">
    <name type="scientific">Larinioides sclopetarius</name>
    <dbReference type="NCBI Taxonomy" id="280406"/>
    <lineage>
        <taxon>Eukaryota</taxon>
        <taxon>Metazoa</taxon>
        <taxon>Ecdysozoa</taxon>
        <taxon>Arthropoda</taxon>
        <taxon>Chelicerata</taxon>
        <taxon>Arachnida</taxon>
        <taxon>Araneae</taxon>
        <taxon>Araneomorphae</taxon>
        <taxon>Entelegynae</taxon>
        <taxon>Araneoidea</taxon>
        <taxon>Araneidae</taxon>
        <taxon>Larinioides</taxon>
    </lineage>
</organism>
<reference evidence="2 3" key="1">
    <citation type="submission" date="2024-04" db="EMBL/GenBank/DDBJ databases">
        <authorList>
            <person name="Rising A."/>
            <person name="Reimegard J."/>
            <person name="Sonavane S."/>
            <person name="Akerstrom W."/>
            <person name="Nylinder S."/>
            <person name="Hedman E."/>
            <person name="Kallberg Y."/>
        </authorList>
    </citation>
    <scope>NUCLEOTIDE SEQUENCE [LARGE SCALE GENOMIC DNA]</scope>
</reference>
<accession>A0AAV2BR26</accession>
<evidence type="ECO:0000313" key="3">
    <source>
        <dbReference type="Proteomes" id="UP001497382"/>
    </source>
</evidence>
<keyword evidence="1" id="KW-1133">Transmembrane helix</keyword>
<evidence type="ECO:0000256" key="1">
    <source>
        <dbReference type="SAM" id="Phobius"/>
    </source>
</evidence>
<keyword evidence="1" id="KW-0472">Membrane</keyword>
<gene>
    <name evidence="2" type="ORF">LARSCL_LOCUS20963</name>
</gene>
<protein>
    <submittedName>
        <fullName evidence="2">Uncharacterized protein</fullName>
    </submittedName>
</protein>
<keyword evidence="1" id="KW-0812">Transmembrane</keyword>
<dbReference type="AlphaFoldDB" id="A0AAV2BR26"/>
<keyword evidence="3" id="KW-1185">Reference proteome</keyword>